<comment type="caution">
    <text evidence="1">The sequence shown here is derived from an EMBL/GenBank/DDBJ whole genome shotgun (WGS) entry which is preliminary data.</text>
</comment>
<evidence type="ECO:0000313" key="1">
    <source>
        <dbReference type="EMBL" id="MDV3458666.1"/>
    </source>
</evidence>
<accession>A0ABU3YB95</accession>
<evidence type="ECO:0000313" key="2">
    <source>
        <dbReference type="Proteomes" id="UP001273531"/>
    </source>
</evidence>
<dbReference type="InterPro" id="IPR021352">
    <property type="entry name" value="DUF2971"/>
</dbReference>
<protein>
    <submittedName>
        <fullName evidence="1">DUF2971 domain-containing protein</fullName>
    </submittedName>
</protein>
<reference evidence="1 2" key="1">
    <citation type="submission" date="2023-10" db="EMBL/GenBank/DDBJ databases">
        <title>Sphingomonas sp. HF-S4 16S ribosomal RNA gene Genome sequencing and assembly.</title>
        <authorList>
            <person name="Lee H."/>
        </authorList>
    </citation>
    <scope>NUCLEOTIDE SEQUENCE [LARGE SCALE GENOMIC DNA]</scope>
    <source>
        <strain evidence="1 2">HF-S4</strain>
    </source>
</reference>
<dbReference type="Pfam" id="PF11185">
    <property type="entry name" value="DUF2971"/>
    <property type="match status" value="1"/>
</dbReference>
<dbReference type="Proteomes" id="UP001273531">
    <property type="component" value="Unassembled WGS sequence"/>
</dbReference>
<proteinExistence type="predicted"/>
<sequence>MSETTPPKLPGWLSHYTDLPGLIGIVDQGVIRASNVAYLNDREELLHGVRCARKALDRIVGSSRLAGWAEPIETVVAQIESGRMPDTYAACFCEKADLLSQWRGYGGGEQGVAIQFSRAGLEELAGAKGRYLAPVEYGVVTARSRINAELKVRLAELSDEAPEGEVYHLLSALIPRFKHIGFKGELEWRLVAQHETLHEAVKFRARRNVILPYLEIGGQDGRLPIRAVKIGPGPDVELTRKSVKQYLERKGYEVRIDISNVPFRT</sequence>
<dbReference type="EMBL" id="JAWJEJ010000002">
    <property type="protein sequence ID" value="MDV3458666.1"/>
    <property type="molecule type" value="Genomic_DNA"/>
</dbReference>
<gene>
    <name evidence="1" type="ORF">RZN05_16835</name>
</gene>
<organism evidence="1 2">
    <name type="scientific">Sphingomonas agrestis</name>
    <dbReference type="NCBI Taxonomy" id="3080540"/>
    <lineage>
        <taxon>Bacteria</taxon>
        <taxon>Pseudomonadati</taxon>
        <taxon>Pseudomonadota</taxon>
        <taxon>Alphaproteobacteria</taxon>
        <taxon>Sphingomonadales</taxon>
        <taxon>Sphingomonadaceae</taxon>
        <taxon>Sphingomonas</taxon>
    </lineage>
</organism>
<keyword evidence="2" id="KW-1185">Reference proteome</keyword>
<dbReference type="RefSeq" id="WP_317227844.1">
    <property type="nucleotide sequence ID" value="NZ_JAWJEJ010000002.1"/>
</dbReference>
<name>A0ABU3YB95_9SPHN</name>